<evidence type="ECO:0000256" key="7">
    <source>
        <dbReference type="SAM" id="Phobius"/>
    </source>
</evidence>
<dbReference type="Pfam" id="PF00512">
    <property type="entry name" value="HisKA"/>
    <property type="match status" value="1"/>
</dbReference>
<dbReference type="SUPFAM" id="SSF47384">
    <property type="entry name" value="Homodimeric domain of signal transducing histidine kinase"/>
    <property type="match status" value="1"/>
</dbReference>
<evidence type="ECO:0000259" key="8">
    <source>
        <dbReference type="PROSITE" id="PS50109"/>
    </source>
</evidence>
<dbReference type="InterPro" id="IPR003594">
    <property type="entry name" value="HATPase_dom"/>
</dbReference>
<comment type="caution">
    <text evidence="9">The sequence shown here is derived from an EMBL/GenBank/DDBJ whole genome shotgun (WGS) entry which is preliminary data.</text>
</comment>
<dbReference type="InterPro" id="IPR011623">
    <property type="entry name" value="7TMR_DISM_rcpt_extracell_dom1"/>
</dbReference>
<dbReference type="Proteomes" id="UP000315648">
    <property type="component" value="Unassembled WGS sequence"/>
</dbReference>
<keyword evidence="7" id="KW-1133">Transmembrane helix</keyword>
<keyword evidence="9" id="KW-0547">Nucleotide-binding</keyword>
<dbReference type="GO" id="GO:0000155">
    <property type="term" value="F:phosphorelay sensor kinase activity"/>
    <property type="evidence" value="ECO:0007669"/>
    <property type="project" value="InterPro"/>
</dbReference>
<dbReference type="Gene3D" id="2.60.40.2380">
    <property type="match status" value="1"/>
</dbReference>
<dbReference type="GO" id="GO:0005524">
    <property type="term" value="F:ATP binding"/>
    <property type="evidence" value="ECO:0007669"/>
    <property type="project" value="UniProtKB-KW"/>
</dbReference>
<dbReference type="GO" id="GO:0000156">
    <property type="term" value="F:phosphorelay response regulator activity"/>
    <property type="evidence" value="ECO:0007669"/>
    <property type="project" value="TreeGrafter"/>
</dbReference>
<evidence type="ECO:0000313" key="9">
    <source>
        <dbReference type="EMBL" id="TSJ77543.1"/>
    </source>
</evidence>
<dbReference type="InterPro" id="IPR036097">
    <property type="entry name" value="HisK_dim/P_sf"/>
</dbReference>
<dbReference type="EC" id="2.7.13.3" evidence="2"/>
<dbReference type="SMART" id="SM00387">
    <property type="entry name" value="HATPase_c"/>
    <property type="match status" value="1"/>
</dbReference>
<gene>
    <name evidence="9" type="ORF">FPL22_13790</name>
</gene>
<reference evidence="9 10" key="1">
    <citation type="submission" date="2019-07" db="EMBL/GenBank/DDBJ databases">
        <title>Description of 53C-WASEF.</title>
        <authorList>
            <person name="Pitt A."/>
            <person name="Hahn M.W."/>
        </authorList>
    </citation>
    <scope>NUCLEOTIDE SEQUENCE [LARGE SCALE GENOMIC DNA]</scope>
    <source>
        <strain evidence="9 10">53C-WASEF</strain>
    </source>
</reference>
<feature type="domain" description="Histidine kinase" evidence="8">
    <location>
        <begin position="436"/>
        <end position="643"/>
    </location>
</feature>
<keyword evidence="7" id="KW-0472">Membrane</keyword>
<dbReference type="Pfam" id="PF07696">
    <property type="entry name" value="7TMR-DISMED2"/>
    <property type="match status" value="1"/>
</dbReference>
<dbReference type="SUPFAM" id="SSF55874">
    <property type="entry name" value="ATPase domain of HSP90 chaperone/DNA topoisomerase II/histidine kinase"/>
    <property type="match status" value="1"/>
</dbReference>
<dbReference type="SMART" id="SM00388">
    <property type="entry name" value="HisKA"/>
    <property type="match status" value="1"/>
</dbReference>
<feature type="transmembrane region" description="Helical" evidence="7">
    <location>
        <begin position="355"/>
        <end position="377"/>
    </location>
</feature>
<keyword evidence="7" id="KW-0812">Transmembrane</keyword>
<evidence type="ECO:0000256" key="4">
    <source>
        <dbReference type="ARBA" id="ARBA00022679"/>
    </source>
</evidence>
<feature type="transmembrane region" description="Helical" evidence="7">
    <location>
        <begin position="297"/>
        <end position="317"/>
    </location>
</feature>
<dbReference type="InterPro" id="IPR004358">
    <property type="entry name" value="Sig_transdc_His_kin-like_C"/>
</dbReference>
<dbReference type="Gene3D" id="3.30.565.10">
    <property type="entry name" value="Histidine kinase-like ATPase, C-terminal domain"/>
    <property type="match status" value="1"/>
</dbReference>
<evidence type="ECO:0000256" key="5">
    <source>
        <dbReference type="ARBA" id="ARBA00022777"/>
    </source>
</evidence>
<keyword evidence="5" id="KW-0418">Kinase</keyword>
<keyword evidence="4" id="KW-0808">Transferase</keyword>
<dbReference type="InterPro" id="IPR050351">
    <property type="entry name" value="BphY/WalK/GraS-like"/>
</dbReference>
<dbReference type="Pfam" id="PF07695">
    <property type="entry name" value="7TMR-DISM_7TM"/>
    <property type="match status" value="1"/>
</dbReference>
<evidence type="ECO:0000256" key="3">
    <source>
        <dbReference type="ARBA" id="ARBA00022553"/>
    </source>
</evidence>
<accession>A0A556QLN2</accession>
<name>A0A556QLN2_9BACT</name>
<dbReference type="AlphaFoldDB" id="A0A556QLN2"/>
<evidence type="ECO:0000256" key="1">
    <source>
        <dbReference type="ARBA" id="ARBA00000085"/>
    </source>
</evidence>
<dbReference type="InterPro" id="IPR003661">
    <property type="entry name" value="HisK_dim/P_dom"/>
</dbReference>
<dbReference type="PANTHER" id="PTHR42878:SF14">
    <property type="entry name" value="OSMOLARITY TWO-COMPONENT SYSTEM PROTEIN SSK1"/>
    <property type="match status" value="1"/>
</dbReference>
<dbReference type="InterPro" id="IPR011622">
    <property type="entry name" value="7TMR_DISM_rcpt_extracell_dom2"/>
</dbReference>
<dbReference type="GO" id="GO:0030295">
    <property type="term" value="F:protein kinase activator activity"/>
    <property type="evidence" value="ECO:0007669"/>
    <property type="project" value="TreeGrafter"/>
</dbReference>
<dbReference type="PRINTS" id="PR00344">
    <property type="entry name" value="BCTRLSENSOR"/>
</dbReference>
<comment type="catalytic activity">
    <reaction evidence="1">
        <text>ATP + protein L-histidine = ADP + protein N-phospho-L-histidine.</text>
        <dbReference type="EC" id="2.7.13.3"/>
    </reaction>
</comment>
<dbReference type="PROSITE" id="PS50109">
    <property type="entry name" value="HIS_KIN"/>
    <property type="match status" value="1"/>
</dbReference>
<feature type="coiled-coil region" evidence="6">
    <location>
        <begin position="380"/>
        <end position="429"/>
    </location>
</feature>
<dbReference type="InterPro" id="IPR036890">
    <property type="entry name" value="HATPase_C_sf"/>
</dbReference>
<dbReference type="Pfam" id="PF02518">
    <property type="entry name" value="HATPase_c"/>
    <property type="match status" value="1"/>
</dbReference>
<dbReference type="CDD" id="cd00082">
    <property type="entry name" value="HisKA"/>
    <property type="match status" value="1"/>
</dbReference>
<feature type="transmembrane region" description="Helical" evidence="7">
    <location>
        <begin position="329"/>
        <end position="349"/>
    </location>
</feature>
<dbReference type="PANTHER" id="PTHR42878">
    <property type="entry name" value="TWO-COMPONENT HISTIDINE KINASE"/>
    <property type="match status" value="1"/>
</dbReference>
<dbReference type="OrthoDB" id="9803824at2"/>
<dbReference type="InterPro" id="IPR005467">
    <property type="entry name" value="His_kinase_dom"/>
</dbReference>
<keyword evidence="6" id="KW-0175">Coiled coil</keyword>
<dbReference type="EMBL" id="VMBG01000002">
    <property type="protein sequence ID" value="TSJ77543.1"/>
    <property type="molecule type" value="Genomic_DNA"/>
</dbReference>
<evidence type="ECO:0000256" key="6">
    <source>
        <dbReference type="SAM" id="Coils"/>
    </source>
</evidence>
<keyword evidence="9" id="KW-0067">ATP-binding</keyword>
<keyword evidence="10" id="KW-1185">Reference proteome</keyword>
<evidence type="ECO:0000313" key="10">
    <source>
        <dbReference type="Proteomes" id="UP000315648"/>
    </source>
</evidence>
<dbReference type="GO" id="GO:0007234">
    <property type="term" value="P:osmosensory signaling via phosphorelay pathway"/>
    <property type="evidence" value="ECO:0007669"/>
    <property type="project" value="TreeGrafter"/>
</dbReference>
<sequence length="647" mass="69973">MAGLGWLVFGVAGHRDGMEILPNKAGSTVEWMNDPGARLSFEEVVATSPAEWRAWDGLDYLRAVQGDAVWVRATVRNPGGRALQGVLADTEYFPDQIDFWIQDDAGAWQPMRSGEAADSKVKPLWGRTAAFTLTVPAGGERVAYLRAEDYFNVYLRPRWWPEVGEFFAEQVRDTLAEAICYGGVLALLLYNGVLWARLRFPDTGWYVLYAGTMAGFNFISNGGAALLGFAVGSPWKEMLVTGLLSASGLFLVQFARVFLGTAARVPGTDRVLRGLRWLLAVLLAGVAMMPWMSGLHWLGAVVIAVSATHLVLLAVAVAGWRAGVSHARFFVAAFGLLLAGAAPAVVTWLNQDILSWAAMCLLAGSTLEMLVLSFAVADRFARIQRERAEAQTKLIDETEQRRAIQEAYADELEVEVRERTRELVEANADKDRMIAVIGHDLRSPLTALTRTAEHLGAGETGQTPQGRFIGDAAQLGRQVLLLIEDLVLWARLRAGSKFLVAQPVTGLVSPVLALYRSQADLAGLELRMVDVPDGLKATTDLVLAQTLIRNLVANALRYARSRVHVTATGVPDGVRITVRDDGPGLPPVVAARLASDADVPDWAGNGLGLRLCLEIARALDAGLSAKPVEGGGTEFSFTLLAAPDKLK</sequence>
<organism evidence="9 10">
    <name type="scientific">Rariglobus hedericola</name>
    <dbReference type="NCBI Taxonomy" id="2597822"/>
    <lineage>
        <taxon>Bacteria</taxon>
        <taxon>Pseudomonadati</taxon>
        <taxon>Verrucomicrobiota</taxon>
        <taxon>Opitutia</taxon>
        <taxon>Opitutales</taxon>
        <taxon>Opitutaceae</taxon>
        <taxon>Rariglobus</taxon>
    </lineage>
</organism>
<protein>
    <recommendedName>
        <fullName evidence="2">histidine kinase</fullName>
        <ecNumber evidence="2">2.7.13.3</ecNumber>
    </recommendedName>
</protein>
<feature type="transmembrane region" description="Helical" evidence="7">
    <location>
        <begin position="206"/>
        <end position="232"/>
    </location>
</feature>
<keyword evidence="3" id="KW-0597">Phosphoprotein</keyword>
<dbReference type="Gene3D" id="1.10.287.130">
    <property type="match status" value="1"/>
</dbReference>
<feature type="transmembrane region" description="Helical" evidence="7">
    <location>
        <begin position="175"/>
        <end position="194"/>
    </location>
</feature>
<feature type="transmembrane region" description="Helical" evidence="7">
    <location>
        <begin position="271"/>
        <end position="291"/>
    </location>
</feature>
<proteinExistence type="predicted"/>
<evidence type="ECO:0000256" key="2">
    <source>
        <dbReference type="ARBA" id="ARBA00012438"/>
    </source>
</evidence>
<feature type="transmembrane region" description="Helical" evidence="7">
    <location>
        <begin position="238"/>
        <end position="259"/>
    </location>
</feature>